<dbReference type="CDD" id="cd06706">
    <property type="entry name" value="PDZ_PTPN3-4-like"/>
    <property type="match status" value="1"/>
</dbReference>
<keyword evidence="7" id="KW-0206">Cytoskeleton</keyword>
<dbReference type="PROSITE" id="PS50057">
    <property type="entry name" value="FERM_3"/>
    <property type="match status" value="1"/>
</dbReference>
<dbReference type="InterPro" id="IPR000299">
    <property type="entry name" value="FERM_domain"/>
</dbReference>
<keyword evidence="4" id="KW-0963">Cytoplasm</keyword>
<evidence type="ECO:0000259" key="9">
    <source>
        <dbReference type="PROSITE" id="PS50055"/>
    </source>
</evidence>
<dbReference type="GO" id="GO:0009898">
    <property type="term" value="C:cytoplasmic side of plasma membrane"/>
    <property type="evidence" value="ECO:0007669"/>
    <property type="project" value="TreeGrafter"/>
</dbReference>
<keyword evidence="6" id="KW-0904">Protein phosphatase</keyword>
<sequence>MSCPLSSAVVLASYAVQSELGDHCPSEHPPGYLSASRFLPAQDEDFLFKVESLHPQHRGLKQSEAELCYLNIARTLDFYGVELHSARDSSNADLLIGIASSGLAVFRNMLCSSFFSWVSIIKISFKRKKFFIHLKEKHRECRDCTISFTMLNYRACKNLWRSCVEHHTFFQADTSLPRDKKVLLQHWTLKSKTPAKTLNSQIMRRVMGGMAWKTVLRRSLSGEHLETKSLPSRSPPTTPSWRSPRLRHNIRKPRPSSMDNLASEMSYITESEDVFYTYRRSIAGSGSHHEKDVSPDIQHTINLSEPSSWDPTKPIQPVQVSHIPSELDYQLPENEPSPKEKKSDRDSYYFDRNEEMEGDLLLVRIAPDKDGKFGFNVKGGVDQKMPLVISHVSPDSPAGKCNPQLKEGDHIVLINGRDISEHTHDQVVMFIKASRESHTKELALLIRRKDDATRVVLENNDDDYLNASHVKMEVPAAEVANHYLASQGPLPHTCSHFWQAVWEQQVHIIIMLTTLTERGRPKCHQYWPDPPELLKYGTLQVRCHSEECNLAYVSRELVLTNTETGEERAVSHLQYVAWPDHGVPDDPSDFLDFVTCVQQKLVDAKPLMVHCSAGIGRTGVFITMETAMKLIEKGQPVYPLDLVRRLRDQRAMMVQT</sequence>
<dbReference type="Gene3D" id="2.30.29.30">
    <property type="entry name" value="Pleckstrin-homology domain (PH domain)/Phosphotyrosine-binding domain (PTB)"/>
    <property type="match status" value="1"/>
</dbReference>
<keyword evidence="13" id="KW-0675">Receptor</keyword>
<dbReference type="InterPro" id="IPR018980">
    <property type="entry name" value="FERM_PH-like_C"/>
</dbReference>
<dbReference type="Gene3D" id="2.30.42.10">
    <property type="match status" value="1"/>
</dbReference>
<dbReference type="PROSITE" id="PS00383">
    <property type="entry name" value="TYR_PHOSPHATASE_1"/>
    <property type="match status" value="1"/>
</dbReference>
<dbReference type="PRINTS" id="PR00700">
    <property type="entry name" value="PRTYPHPHTASE"/>
</dbReference>
<protein>
    <recommendedName>
        <fullName evidence="3">protein-tyrosine-phosphatase</fullName>
        <ecNumber evidence="3">3.1.3.48</ecNumber>
    </recommendedName>
</protein>
<dbReference type="SUPFAM" id="SSF52799">
    <property type="entry name" value="(Phosphotyrosine protein) phosphatases II"/>
    <property type="match status" value="1"/>
</dbReference>
<dbReference type="STRING" id="113540.ENSSFOP00015018536"/>
<feature type="domain" description="FERM" evidence="11">
    <location>
        <begin position="1"/>
        <end position="174"/>
    </location>
</feature>
<dbReference type="FunFam" id="2.30.29.30:FF:000002">
    <property type="entry name" value="Band 4.1-like protein 5 isoform 1"/>
    <property type="match status" value="1"/>
</dbReference>
<dbReference type="SUPFAM" id="SSF47031">
    <property type="entry name" value="Second domain of FERM"/>
    <property type="match status" value="1"/>
</dbReference>
<evidence type="ECO:0000256" key="4">
    <source>
        <dbReference type="ARBA" id="ARBA00022490"/>
    </source>
</evidence>
<feature type="domain" description="PDZ" evidence="12">
    <location>
        <begin position="362"/>
        <end position="434"/>
    </location>
</feature>
<evidence type="ECO:0000313" key="14">
    <source>
        <dbReference type="Proteomes" id="UP000034805"/>
    </source>
</evidence>
<evidence type="ECO:0000256" key="8">
    <source>
        <dbReference type="SAM" id="MobiDB-lite"/>
    </source>
</evidence>
<evidence type="ECO:0000256" key="7">
    <source>
        <dbReference type="ARBA" id="ARBA00023212"/>
    </source>
</evidence>
<dbReference type="Pfam" id="PF00595">
    <property type="entry name" value="PDZ"/>
    <property type="match status" value="1"/>
</dbReference>
<dbReference type="GO" id="GO:0004725">
    <property type="term" value="F:protein tyrosine phosphatase activity"/>
    <property type="evidence" value="ECO:0007669"/>
    <property type="project" value="UniProtKB-EC"/>
</dbReference>
<dbReference type="GO" id="GO:0005856">
    <property type="term" value="C:cytoskeleton"/>
    <property type="evidence" value="ECO:0007669"/>
    <property type="project" value="UniProtKB-SubCell"/>
</dbReference>
<organism evidence="13 14">
    <name type="scientific">Scleropages formosus</name>
    <name type="common">Asian bonytongue</name>
    <name type="synonym">Osteoglossum formosum</name>
    <dbReference type="NCBI Taxonomy" id="113540"/>
    <lineage>
        <taxon>Eukaryota</taxon>
        <taxon>Metazoa</taxon>
        <taxon>Chordata</taxon>
        <taxon>Craniata</taxon>
        <taxon>Vertebrata</taxon>
        <taxon>Euteleostomi</taxon>
        <taxon>Actinopterygii</taxon>
        <taxon>Neopterygii</taxon>
        <taxon>Teleostei</taxon>
        <taxon>Osteoglossocephala</taxon>
        <taxon>Osteoglossomorpha</taxon>
        <taxon>Osteoglossiformes</taxon>
        <taxon>Osteoglossidae</taxon>
        <taxon>Scleropages</taxon>
    </lineage>
</organism>
<dbReference type="Pfam" id="PF09380">
    <property type="entry name" value="FERM_C"/>
    <property type="match status" value="1"/>
</dbReference>
<feature type="non-terminal residue" evidence="13">
    <location>
        <position position="656"/>
    </location>
</feature>
<dbReference type="Pfam" id="PF00373">
    <property type="entry name" value="FERM_M"/>
    <property type="match status" value="1"/>
</dbReference>
<dbReference type="CDD" id="cd13189">
    <property type="entry name" value="FERM_C_PTPN4_PTPN3_like"/>
    <property type="match status" value="1"/>
</dbReference>
<dbReference type="PANTHER" id="PTHR45706">
    <property type="entry name" value="TYROSINE-PROTEIN PHOSPHATASE"/>
    <property type="match status" value="1"/>
</dbReference>
<dbReference type="SMART" id="SM00228">
    <property type="entry name" value="PDZ"/>
    <property type="match status" value="1"/>
</dbReference>
<feature type="compositionally biased region" description="Basic residues" evidence="8">
    <location>
        <begin position="244"/>
        <end position="254"/>
    </location>
</feature>
<dbReference type="PROSITE" id="PS50056">
    <property type="entry name" value="TYR_PHOSPHATASE_2"/>
    <property type="match status" value="1"/>
</dbReference>
<dbReference type="PROSITE" id="PS50055">
    <property type="entry name" value="TYR_PHOSPHATASE_PTP"/>
    <property type="match status" value="1"/>
</dbReference>
<evidence type="ECO:0000256" key="2">
    <source>
        <dbReference type="ARBA" id="ARBA00009649"/>
    </source>
</evidence>
<dbReference type="InterPro" id="IPR000242">
    <property type="entry name" value="PTP_cat"/>
</dbReference>
<accession>A0A0P7UC78</accession>
<dbReference type="CDD" id="cd14473">
    <property type="entry name" value="FERM_B-lobe"/>
    <property type="match status" value="1"/>
</dbReference>
<dbReference type="InterPro" id="IPR041783">
    <property type="entry name" value="PTPN3/4_FERM_C"/>
</dbReference>
<evidence type="ECO:0000256" key="3">
    <source>
        <dbReference type="ARBA" id="ARBA00013064"/>
    </source>
</evidence>
<dbReference type="InterPro" id="IPR001478">
    <property type="entry name" value="PDZ"/>
</dbReference>
<comment type="caution">
    <text evidence="13">The sequence shown here is derived from an EMBL/GenBank/DDBJ whole genome shotgun (WGS) entry which is preliminary data.</text>
</comment>
<dbReference type="SUPFAM" id="SSF50729">
    <property type="entry name" value="PH domain-like"/>
    <property type="match status" value="1"/>
</dbReference>
<evidence type="ECO:0000256" key="6">
    <source>
        <dbReference type="ARBA" id="ARBA00022912"/>
    </source>
</evidence>
<dbReference type="AlphaFoldDB" id="A0A0P7UC78"/>
<comment type="subcellular location">
    <subcellularLocation>
        <location evidence="1">Cytoplasm</location>
        <location evidence="1">Cytoskeleton</location>
    </subcellularLocation>
</comment>
<dbReference type="FunFam" id="2.30.42.10:FF:000045">
    <property type="entry name" value="Tyrosine-protein phosphatase non-receptor type"/>
    <property type="match status" value="1"/>
</dbReference>
<dbReference type="InterPro" id="IPR019748">
    <property type="entry name" value="FERM_central"/>
</dbReference>
<evidence type="ECO:0000259" key="12">
    <source>
        <dbReference type="PROSITE" id="PS50106"/>
    </source>
</evidence>
<dbReference type="SMART" id="SM00404">
    <property type="entry name" value="PTPc_motif"/>
    <property type="match status" value="1"/>
</dbReference>
<name>A0A0P7UC78_SCLFO</name>
<feature type="domain" description="Tyrosine specific protein phosphatases" evidence="10">
    <location>
        <begin position="588"/>
        <end position="656"/>
    </location>
</feature>
<dbReference type="InterPro" id="IPR029021">
    <property type="entry name" value="Prot-tyrosine_phosphatase-like"/>
</dbReference>
<dbReference type="GO" id="GO:0005737">
    <property type="term" value="C:cytoplasm"/>
    <property type="evidence" value="ECO:0007669"/>
    <property type="project" value="TreeGrafter"/>
</dbReference>
<dbReference type="EC" id="3.1.3.48" evidence="3"/>
<dbReference type="PROSITE" id="PS00661">
    <property type="entry name" value="FERM_2"/>
    <property type="match status" value="1"/>
</dbReference>
<evidence type="ECO:0000259" key="10">
    <source>
        <dbReference type="PROSITE" id="PS50056"/>
    </source>
</evidence>
<dbReference type="Gene3D" id="3.90.190.10">
    <property type="entry name" value="Protein tyrosine phosphatase superfamily"/>
    <property type="match status" value="1"/>
</dbReference>
<proteinExistence type="inferred from homology"/>
<dbReference type="EMBL" id="JARO02006418">
    <property type="protein sequence ID" value="KPP65290.1"/>
    <property type="molecule type" value="Genomic_DNA"/>
</dbReference>
<feature type="region of interest" description="Disordered" evidence="8">
    <location>
        <begin position="223"/>
        <end position="261"/>
    </location>
</feature>
<dbReference type="InterPro" id="IPR036034">
    <property type="entry name" value="PDZ_sf"/>
</dbReference>
<dbReference type="Gene3D" id="1.20.80.10">
    <property type="match status" value="1"/>
</dbReference>
<comment type="similarity">
    <text evidence="2">Belongs to the protein-tyrosine phosphatase family. Non-receptor class subfamily.</text>
</comment>
<gene>
    <name evidence="13" type="ORF">Z043_116303</name>
</gene>
<dbReference type="PROSITE" id="PS50106">
    <property type="entry name" value="PDZ"/>
    <property type="match status" value="1"/>
</dbReference>
<feature type="domain" description="Tyrosine-protein phosphatase" evidence="9">
    <location>
        <begin position="451"/>
        <end position="656"/>
    </location>
</feature>
<dbReference type="InterPro" id="IPR014352">
    <property type="entry name" value="FERM/acyl-CoA-bd_prot_sf"/>
</dbReference>
<keyword evidence="5" id="KW-0378">Hydrolase</keyword>
<dbReference type="SMART" id="SM01196">
    <property type="entry name" value="FERM_C"/>
    <property type="match status" value="1"/>
</dbReference>
<dbReference type="InterPro" id="IPR019749">
    <property type="entry name" value="Band_41_domain"/>
</dbReference>
<evidence type="ECO:0000259" key="11">
    <source>
        <dbReference type="PROSITE" id="PS50057"/>
    </source>
</evidence>
<evidence type="ECO:0000256" key="1">
    <source>
        <dbReference type="ARBA" id="ARBA00004245"/>
    </source>
</evidence>
<dbReference type="PRINTS" id="PR00935">
    <property type="entry name" value="BAND41"/>
</dbReference>
<dbReference type="InterPro" id="IPR003595">
    <property type="entry name" value="Tyr_Pase_cat"/>
</dbReference>
<dbReference type="InterPro" id="IPR000387">
    <property type="entry name" value="Tyr_Pase_dom"/>
</dbReference>
<dbReference type="Pfam" id="PF00102">
    <property type="entry name" value="Y_phosphatase"/>
    <property type="match status" value="1"/>
</dbReference>
<evidence type="ECO:0000313" key="13">
    <source>
        <dbReference type="EMBL" id="KPP65290.1"/>
    </source>
</evidence>
<evidence type="ECO:0000256" key="5">
    <source>
        <dbReference type="ARBA" id="ARBA00022801"/>
    </source>
</evidence>
<dbReference type="Proteomes" id="UP000034805">
    <property type="component" value="Unassembled WGS sequence"/>
</dbReference>
<reference evidence="13 14" key="1">
    <citation type="submission" date="2015-08" db="EMBL/GenBank/DDBJ databases">
        <title>The genome of the Asian arowana (Scleropages formosus).</title>
        <authorList>
            <person name="Tan M.H."/>
            <person name="Gan H.M."/>
            <person name="Croft L.J."/>
            <person name="Austin C.M."/>
        </authorList>
    </citation>
    <scope>NUCLEOTIDE SEQUENCE [LARGE SCALE GENOMIC DNA]</scope>
    <source>
        <strain evidence="13">Aro1</strain>
    </source>
</reference>
<dbReference type="InterPro" id="IPR016130">
    <property type="entry name" value="Tyr_Pase_AS"/>
</dbReference>
<dbReference type="PANTHER" id="PTHR45706:SF5">
    <property type="entry name" value="TYROSINE-PROTEIN PHOSPHATASE NON-RECEPTOR TYPE 3"/>
    <property type="match status" value="1"/>
</dbReference>
<dbReference type="InterPro" id="IPR011993">
    <property type="entry name" value="PH-like_dom_sf"/>
</dbReference>
<dbReference type="InterPro" id="IPR019747">
    <property type="entry name" value="FERM_CS"/>
</dbReference>
<dbReference type="InterPro" id="IPR035963">
    <property type="entry name" value="FERM_2"/>
</dbReference>
<dbReference type="SUPFAM" id="SSF50156">
    <property type="entry name" value="PDZ domain-like"/>
    <property type="match status" value="1"/>
</dbReference>
<dbReference type="SMART" id="SM00194">
    <property type="entry name" value="PTPc"/>
    <property type="match status" value="1"/>
</dbReference>